<name>A0AAV7U8L6_PLEWA</name>
<evidence type="ECO:0000313" key="2">
    <source>
        <dbReference type="Proteomes" id="UP001066276"/>
    </source>
</evidence>
<evidence type="ECO:0000313" key="1">
    <source>
        <dbReference type="EMBL" id="KAJ1184706.1"/>
    </source>
</evidence>
<accession>A0AAV7U8L6</accession>
<comment type="caution">
    <text evidence="1">The sequence shown here is derived from an EMBL/GenBank/DDBJ whole genome shotgun (WGS) entry which is preliminary data.</text>
</comment>
<gene>
    <name evidence="1" type="ORF">NDU88_001509</name>
</gene>
<protein>
    <submittedName>
        <fullName evidence="1">Uncharacterized protein</fullName>
    </submittedName>
</protein>
<proteinExistence type="predicted"/>
<reference evidence="1" key="1">
    <citation type="journal article" date="2022" name="bioRxiv">
        <title>Sequencing and chromosome-scale assembly of the giantPleurodeles waltlgenome.</title>
        <authorList>
            <person name="Brown T."/>
            <person name="Elewa A."/>
            <person name="Iarovenko S."/>
            <person name="Subramanian E."/>
            <person name="Araus A.J."/>
            <person name="Petzold A."/>
            <person name="Susuki M."/>
            <person name="Suzuki K.-i.T."/>
            <person name="Hayashi T."/>
            <person name="Toyoda A."/>
            <person name="Oliveira C."/>
            <person name="Osipova E."/>
            <person name="Leigh N.D."/>
            <person name="Simon A."/>
            <person name="Yun M.H."/>
        </authorList>
    </citation>
    <scope>NUCLEOTIDE SEQUENCE</scope>
    <source>
        <strain evidence="1">20211129_DDA</strain>
        <tissue evidence="1">Liver</tissue>
    </source>
</reference>
<dbReference type="Proteomes" id="UP001066276">
    <property type="component" value="Chromosome 3_1"/>
</dbReference>
<dbReference type="AlphaFoldDB" id="A0AAV7U8L6"/>
<keyword evidence="2" id="KW-1185">Reference proteome</keyword>
<dbReference type="EMBL" id="JANPWB010000005">
    <property type="protein sequence ID" value="KAJ1184706.1"/>
    <property type="molecule type" value="Genomic_DNA"/>
</dbReference>
<sequence>MAGCRWRWSSGESTGTGVDPLPEVAGSCVSVGVVNVLAPGQVCDKLVFGDLVPTAVRDPLWVVVCCGFIEGEVDSVAIHSVEFSGVAEGDVITGGENRVKCVSCGVGRCRDELFEAEVGEVAEQGGGVVVVGVLEVEVPEYVVCGCESVRADDVGDGLTELLSGAGACN</sequence>
<organism evidence="1 2">
    <name type="scientific">Pleurodeles waltl</name>
    <name type="common">Iberian ribbed newt</name>
    <dbReference type="NCBI Taxonomy" id="8319"/>
    <lineage>
        <taxon>Eukaryota</taxon>
        <taxon>Metazoa</taxon>
        <taxon>Chordata</taxon>
        <taxon>Craniata</taxon>
        <taxon>Vertebrata</taxon>
        <taxon>Euteleostomi</taxon>
        <taxon>Amphibia</taxon>
        <taxon>Batrachia</taxon>
        <taxon>Caudata</taxon>
        <taxon>Salamandroidea</taxon>
        <taxon>Salamandridae</taxon>
        <taxon>Pleurodelinae</taxon>
        <taxon>Pleurodeles</taxon>
    </lineage>
</organism>